<comment type="subcellular location">
    <subcellularLocation>
        <location evidence="1">Secreted</location>
    </subcellularLocation>
</comment>
<dbReference type="EMBL" id="JBEGDG010000015">
    <property type="protein sequence ID" value="MEQ6356566.1"/>
    <property type="molecule type" value="Genomic_DNA"/>
</dbReference>
<reference evidence="6 7" key="1">
    <citation type="submission" date="2024-06" db="EMBL/GenBank/DDBJ databases">
        <title>Lysinibacillus zambalefons sp. nov., a Novel Firmicute Isolated from the Poon Bato Zambales Hyperalkaline Spring.</title>
        <authorList>
            <person name="Aja J.A."/>
            <person name="Lazaro J.E.H."/>
            <person name="Llorin L.D."/>
            <person name="Lim K.R."/>
            <person name="Teodosio J."/>
            <person name="Dalisay D.S."/>
        </authorList>
    </citation>
    <scope>NUCLEOTIDE SEQUENCE [LARGE SCALE GENOMIC DNA]</scope>
    <source>
        <strain evidence="6 7">M3</strain>
    </source>
</reference>
<keyword evidence="7" id="KW-1185">Reference proteome</keyword>
<evidence type="ECO:0000313" key="6">
    <source>
        <dbReference type="EMBL" id="MEQ6356566.1"/>
    </source>
</evidence>
<feature type="region of interest" description="Disordered" evidence="4">
    <location>
        <begin position="1"/>
        <end position="23"/>
    </location>
</feature>
<organism evidence="6 7">
    <name type="scientific">Lysinibacillus zambalensis</name>
    <dbReference type="NCBI Taxonomy" id="3160866"/>
    <lineage>
        <taxon>Bacteria</taxon>
        <taxon>Bacillati</taxon>
        <taxon>Bacillota</taxon>
        <taxon>Bacilli</taxon>
        <taxon>Bacillales</taxon>
        <taxon>Bacillaceae</taxon>
        <taxon>Lysinibacillus</taxon>
    </lineage>
</organism>
<evidence type="ECO:0000256" key="1">
    <source>
        <dbReference type="ARBA" id="ARBA00004613"/>
    </source>
</evidence>
<accession>A0ABV1MVN2</accession>
<protein>
    <submittedName>
        <fullName evidence="6">DNRLRE domain-containing protein</fullName>
    </submittedName>
</protein>
<dbReference type="RefSeq" id="WP_349661012.1">
    <property type="nucleotide sequence ID" value="NZ_JBEGDG010000015.1"/>
</dbReference>
<sequence length="1082" mass="122798">MKDNFDLETDIETRVEGSDTTPSQLKVKSQNIYSKDSDITPAFNVENGIETVISSSVESEDSVDTSITPSLSKNEEIEISVASSLFGEETVDLEINAVYSDTNNIDSDISPRVSNEIDKETELEVSLEDESCVFVEIIVSQFISSTIDTSLTARLEDEENIDTELDIVYADKIEVDKELCVRVSDESTTLAEIVANTERERDILVEISASHNKESKINTEINSIYGNKSTVDAFLEIYFGALRDLDLDTEIVARHNDTSKKLVEITSRVLEEAEKQAEITPRFYDSIQSDAELFVVAYGQSEVLSEAYVRAIGNGDVNTVLAVEVDGMHQRKAYVGVWGYDETQIETEFVTRAIDHFQTDSEMYIRALEQSKTKAVVGVWGYIEDDALLAEIEVRVGGEHSIDTYIYGRAYKRNDVRTSVSSRVGGEHLRNSEIRITYPDDHKVDAYIYVRYFKHNDIPTSITVNPNNKMTLKYILFAVGTSAPETELEVKQYGKSELLTEIYSRAVAVDKRDVEIFAIYRGNSDKLVSIQPIIYNFMPTEITVRPHNRMYSIYEIQQPPVVRKIFSPTQDSFTRSGTLYQSINYGFNSSMIAGKSKYTNETWRSFVQFDLSWVNPSYVLKGSYLRLYYLGAVPESLKLEILNAKEEWQEGSITDLNRPTPIQLISNEFTVNTTQRYIEFNVLDVVKQWINLSLINNGFVIRVANEIVDGSLTFRTRESANPPELVVDYYDSRIFSHGRSQLPTEIFAYKRKNSDKKTEITVDSTFTNKDIPIEIRIHQLDVPFDEDINTEITVNAFKRQAELEVARVGELKELAEITVYYHTDSPTDKVLVEIDANRYLIKTEVTPVFTVGDNHNDVNGKSVPKIPIEIKAIREGFNIEISVPTRDKKEVDAEIEVNEISIRTIDVEILVVKHTWYAEVSCRKPLNKDLNTELTVSHAKRHIEVLVPFKKDIRVEIDVVVKSDVVTTIYVARPDVLTEVEARQLTQSDMPTEIYVFNYRYIPTEIDAKSVSQVLTEIDIKKVSQVDTEITVTKKVVSTQITVPYYGGIERYAEILPRILMVDNVYVAIQVGGKGGAYAFII</sequence>
<keyword evidence="3" id="KW-0732">Signal</keyword>
<evidence type="ECO:0000256" key="4">
    <source>
        <dbReference type="SAM" id="MobiDB-lite"/>
    </source>
</evidence>
<evidence type="ECO:0000259" key="5">
    <source>
        <dbReference type="Pfam" id="PF24517"/>
    </source>
</evidence>
<feature type="compositionally biased region" description="Basic and acidic residues" evidence="4">
    <location>
        <begin position="1"/>
        <end position="17"/>
    </location>
</feature>
<proteinExistence type="predicted"/>
<evidence type="ECO:0000313" key="7">
    <source>
        <dbReference type="Proteomes" id="UP001478862"/>
    </source>
</evidence>
<comment type="caution">
    <text evidence="6">The sequence shown here is derived from an EMBL/GenBank/DDBJ whole genome shotgun (WGS) entry which is preliminary data.</text>
</comment>
<evidence type="ECO:0000256" key="3">
    <source>
        <dbReference type="ARBA" id="ARBA00022729"/>
    </source>
</evidence>
<dbReference type="InterPro" id="IPR055372">
    <property type="entry name" value="CBM96"/>
</dbReference>
<name>A0ABV1MVN2_9BACI</name>
<keyword evidence="2" id="KW-0964">Secreted</keyword>
<dbReference type="NCBIfam" id="NF033679">
    <property type="entry name" value="DNRLRE_dom"/>
    <property type="match status" value="1"/>
</dbReference>
<feature type="domain" description="Carbohydrate-binding module family 96" evidence="5">
    <location>
        <begin position="566"/>
        <end position="728"/>
    </location>
</feature>
<dbReference type="Pfam" id="PF24517">
    <property type="entry name" value="CBM96"/>
    <property type="match status" value="1"/>
</dbReference>
<gene>
    <name evidence="6" type="ORF">ABNX05_18240</name>
</gene>
<evidence type="ECO:0000256" key="2">
    <source>
        <dbReference type="ARBA" id="ARBA00022525"/>
    </source>
</evidence>
<dbReference type="Proteomes" id="UP001478862">
    <property type="component" value="Unassembled WGS sequence"/>
</dbReference>